<dbReference type="InterPro" id="IPR011335">
    <property type="entry name" value="Restrct_endonuc-II-like"/>
</dbReference>
<dbReference type="EMBL" id="BBRZ01000005">
    <property type="protein sequence ID" value="GAM54534.1"/>
    <property type="molecule type" value="Genomic_DNA"/>
</dbReference>
<accession>A0A0B8NUW3</accession>
<dbReference type="SUPFAM" id="SSF52980">
    <property type="entry name" value="Restriction endonuclease-like"/>
    <property type="match status" value="1"/>
</dbReference>
<reference evidence="1 2" key="1">
    <citation type="submission" date="2015-01" db="EMBL/GenBank/DDBJ databases">
        <title>Vibrio sp. C1 JCM 19231 whole genome shotgun sequence.</title>
        <authorList>
            <person name="Sawabe T."/>
            <person name="Meirelles P."/>
            <person name="Feng G."/>
            <person name="Sayaka M."/>
            <person name="Hattori M."/>
            <person name="Ohkuma M."/>
        </authorList>
    </citation>
    <scope>NUCLEOTIDE SEQUENCE [LARGE SCALE GENOMIC DNA]</scope>
    <source>
        <strain evidence="2">JCM 19231</strain>
    </source>
</reference>
<protein>
    <submittedName>
        <fullName evidence="1">Uncharacterized protein</fullName>
    </submittedName>
</protein>
<keyword evidence="2" id="KW-1185">Reference proteome</keyword>
<name>A0A0B8NUW3_9VIBR</name>
<gene>
    <name evidence="1" type="ORF">JCM19231_5498</name>
</gene>
<evidence type="ECO:0000313" key="1">
    <source>
        <dbReference type="EMBL" id="GAM54534.1"/>
    </source>
</evidence>
<comment type="caution">
    <text evidence="1">The sequence shown here is derived from an EMBL/GenBank/DDBJ whole genome shotgun (WGS) entry which is preliminary data.</text>
</comment>
<dbReference type="Proteomes" id="UP000031671">
    <property type="component" value="Unassembled WGS sequence"/>
</dbReference>
<sequence>MNEFNKRLAKFEPSEAREMAKAKFIACFEGNSYSSGEGDNYYIQRVWSELEEKLVSESMRLSERILLPAIERIRQRE</sequence>
<reference evidence="1 2" key="2">
    <citation type="submission" date="2015-01" db="EMBL/GenBank/DDBJ databases">
        <authorList>
            <consortium name="NBRP consortium"/>
            <person name="Sawabe T."/>
            <person name="Meirelles P."/>
            <person name="Feng G."/>
            <person name="Sayaka M."/>
            <person name="Hattori M."/>
            <person name="Ohkuma M."/>
        </authorList>
    </citation>
    <scope>NUCLEOTIDE SEQUENCE [LARGE SCALE GENOMIC DNA]</scope>
    <source>
        <strain evidence="2">JCM 19231</strain>
    </source>
</reference>
<evidence type="ECO:0000313" key="2">
    <source>
        <dbReference type="Proteomes" id="UP000031671"/>
    </source>
</evidence>
<dbReference type="AlphaFoldDB" id="A0A0B8NUW3"/>
<proteinExistence type="predicted"/>
<organism evidence="1 2">
    <name type="scientific">Vibrio ishigakensis</name>
    <dbReference type="NCBI Taxonomy" id="1481914"/>
    <lineage>
        <taxon>Bacteria</taxon>
        <taxon>Pseudomonadati</taxon>
        <taxon>Pseudomonadota</taxon>
        <taxon>Gammaproteobacteria</taxon>
        <taxon>Vibrionales</taxon>
        <taxon>Vibrionaceae</taxon>
        <taxon>Vibrio</taxon>
    </lineage>
</organism>